<feature type="compositionally biased region" description="Polar residues" evidence="1">
    <location>
        <begin position="22"/>
        <end position="36"/>
    </location>
</feature>
<gene>
    <name evidence="2" type="ORF">QOZ95_000503</name>
</gene>
<protein>
    <submittedName>
        <fullName evidence="2">Uncharacterized protein</fullName>
    </submittedName>
</protein>
<sequence length="82" mass="8830">MSIPTGQRGGYRHKDRAGRNAELQTVPSNHNGSNDGIPNLPRGTKGSAEHEHVSKVIFPRIGRIRATEDILACAALQSKTSV</sequence>
<dbReference type="Proteomes" id="UP001242811">
    <property type="component" value="Unassembled WGS sequence"/>
</dbReference>
<comment type="caution">
    <text evidence="2">The sequence shown here is derived from an EMBL/GenBank/DDBJ whole genome shotgun (WGS) entry which is preliminary data.</text>
</comment>
<dbReference type="EMBL" id="JAUSWA010000002">
    <property type="protein sequence ID" value="MDQ0492356.1"/>
    <property type="molecule type" value="Genomic_DNA"/>
</dbReference>
<organism evidence="2 3">
    <name type="scientific">Paenibacillus brasilensis</name>
    <dbReference type="NCBI Taxonomy" id="128574"/>
    <lineage>
        <taxon>Bacteria</taxon>
        <taxon>Bacillati</taxon>
        <taxon>Bacillota</taxon>
        <taxon>Bacilli</taxon>
        <taxon>Bacillales</taxon>
        <taxon>Paenibacillaceae</taxon>
        <taxon>Paenibacillus</taxon>
    </lineage>
</organism>
<evidence type="ECO:0000313" key="3">
    <source>
        <dbReference type="Proteomes" id="UP001242811"/>
    </source>
</evidence>
<keyword evidence="3" id="KW-1185">Reference proteome</keyword>
<evidence type="ECO:0000313" key="2">
    <source>
        <dbReference type="EMBL" id="MDQ0492356.1"/>
    </source>
</evidence>
<reference evidence="2 3" key="1">
    <citation type="submission" date="2023-07" db="EMBL/GenBank/DDBJ databases">
        <title>Genomic Encyclopedia of Type Strains, Phase IV (KMG-IV): sequencing the most valuable type-strain genomes for metagenomic binning, comparative biology and taxonomic classification.</title>
        <authorList>
            <person name="Goeker M."/>
        </authorList>
    </citation>
    <scope>NUCLEOTIDE SEQUENCE [LARGE SCALE GENOMIC DNA]</scope>
    <source>
        <strain evidence="2 3">DSM 14914</strain>
    </source>
</reference>
<accession>A0ABU0KVD5</accession>
<evidence type="ECO:0000256" key="1">
    <source>
        <dbReference type="SAM" id="MobiDB-lite"/>
    </source>
</evidence>
<proteinExistence type="predicted"/>
<feature type="region of interest" description="Disordered" evidence="1">
    <location>
        <begin position="1"/>
        <end position="51"/>
    </location>
</feature>
<name>A0ABU0KVD5_9BACL</name>